<dbReference type="RefSeq" id="WP_182165022.1">
    <property type="nucleotide sequence ID" value="NZ_JACEZT010000012.1"/>
</dbReference>
<feature type="chain" id="PRO_5031193780" evidence="4">
    <location>
        <begin position="30"/>
        <end position="799"/>
    </location>
</feature>
<feature type="modified residue" description="3-oxoalanine (Ser)" evidence="2">
    <location>
        <position position="102"/>
    </location>
</feature>
<dbReference type="InterPro" id="IPR000917">
    <property type="entry name" value="Sulfatase_N"/>
</dbReference>
<comment type="caution">
    <text evidence="6">The sequence shown here is derived from an EMBL/GenBank/DDBJ whole genome shotgun (WGS) entry which is preliminary data.</text>
</comment>
<dbReference type="Proteomes" id="UP000534388">
    <property type="component" value="Unassembled WGS sequence"/>
</dbReference>
<dbReference type="Pfam" id="PF00884">
    <property type="entry name" value="Sulfatase"/>
    <property type="match status" value="1"/>
</dbReference>
<evidence type="ECO:0000313" key="6">
    <source>
        <dbReference type="EMBL" id="MBA5638964.1"/>
    </source>
</evidence>
<keyword evidence="6" id="KW-0378">Hydrolase</keyword>
<reference evidence="6 7" key="1">
    <citation type="submission" date="2020-07" db="EMBL/GenBank/DDBJ databases">
        <title>Novel species isolated from subtropical streams in China.</title>
        <authorList>
            <person name="Lu H."/>
        </authorList>
    </citation>
    <scope>NUCLEOTIDE SEQUENCE [LARGE SCALE GENOMIC DNA]</scope>
    <source>
        <strain evidence="6 7">LX20W</strain>
    </source>
</reference>
<dbReference type="EMBL" id="JACEZT010000012">
    <property type="protein sequence ID" value="MBA5638964.1"/>
    <property type="molecule type" value="Genomic_DNA"/>
</dbReference>
<dbReference type="GO" id="GO:0016787">
    <property type="term" value="F:hydrolase activity"/>
    <property type="evidence" value="ECO:0007669"/>
    <property type="project" value="UniProtKB-KW"/>
</dbReference>
<comment type="similarity">
    <text evidence="1">Belongs to the sulfatase family.</text>
</comment>
<gene>
    <name evidence="6" type="ORF">H3H37_18040</name>
</gene>
<dbReference type="InterPro" id="IPR050738">
    <property type="entry name" value="Sulfatase"/>
</dbReference>
<dbReference type="InterPro" id="IPR017850">
    <property type="entry name" value="Alkaline_phosphatase_core_sf"/>
</dbReference>
<evidence type="ECO:0000256" key="3">
    <source>
        <dbReference type="SAM" id="MobiDB-lite"/>
    </source>
</evidence>
<dbReference type="Gene3D" id="3.40.720.10">
    <property type="entry name" value="Alkaline Phosphatase, subunit A"/>
    <property type="match status" value="1"/>
</dbReference>
<evidence type="ECO:0000256" key="4">
    <source>
        <dbReference type="SAM" id="SignalP"/>
    </source>
</evidence>
<dbReference type="PANTHER" id="PTHR42693:SF43">
    <property type="entry name" value="BLL2667 PROTEIN"/>
    <property type="match status" value="1"/>
</dbReference>
<evidence type="ECO:0000259" key="5">
    <source>
        <dbReference type="Pfam" id="PF00884"/>
    </source>
</evidence>
<dbReference type="SUPFAM" id="SSF53649">
    <property type="entry name" value="Alkaline phosphatase-like"/>
    <property type="match status" value="1"/>
</dbReference>
<feature type="domain" description="Sulfatase N-terminal" evidence="5">
    <location>
        <begin position="56"/>
        <end position="474"/>
    </location>
</feature>
<comment type="PTM">
    <text evidence="2">The conversion to 3-oxoalanine (also known as C-formylglycine, FGly), of a serine or cysteine residue in prokaryotes and of a cysteine residue in eukaryotes, is critical for catalytic activity.</text>
</comment>
<dbReference type="AlphaFoldDB" id="A0A7W2EUP4"/>
<evidence type="ECO:0000313" key="7">
    <source>
        <dbReference type="Proteomes" id="UP000534388"/>
    </source>
</evidence>
<feature type="signal peptide" evidence="4">
    <location>
        <begin position="1"/>
        <end position="29"/>
    </location>
</feature>
<keyword evidence="6" id="KW-0808">Transferase</keyword>
<accession>A0A7W2EUP4</accession>
<name>A0A7W2EUP4_9BURK</name>
<dbReference type="GO" id="GO:0016740">
    <property type="term" value="F:transferase activity"/>
    <property type="evidence" value="ECO:0007669"/>
    <property type="project" value="UniProtKB-KW"/>
</dbReference>
<keyword evidence="7" id="KW-1185">Reference proteome</keyword>
<organism evidence="6 7">
    <name type="scientific">Rugamonas brunnea</name>
    <dbReference type="NCBI Taxonomy" id="2758569"/>
    <lineage>
        <taxon>Bacteria</taxon>
        <taxon>Pseudomonadati</taxon>
        <taxon>Pseudomonadota</taxon>
        <taxon>Betaproteobacteria</taxon>
        <taxon>Burkholderiales</taxon>
        <taxon>Oxalobacteraceae</taxon>
        <taxon>Telluria group</taxon>
        <taxon>Rugamonas</taxon>
    </lineage>
</organism>
<keyword evidence="4" id="KW-0732">Signal</keyword>
<dbReference type="Gene3D" id="3.30.1120.10">
    <property type="match status" value="1"/>
</dbReference>
<feature type="region of interest" description="Disordered" evidence="3">
    <location>
        <begin position="32"/>
        <end position="52"/>
    </location>
</feature>
<evidence type="ECO:0000256" key="1">
    <source>
        <dbReference type="ARBA" id="ARBA00008779"/>
    </source>
</evidence>
<sequence>MRIPPSPLPTRTSLSLGLMALGGLLPAHAQQAAAPAHTGAGASAPRPATARPAQPPNIVVIMLDDAGFAQADTVGGEIHTPTLSRIARTGIEYNAFHTTAISSATRAALLTGRNHHHVGSGTITEAATDSDGYTGIIPATTATIPQVLRAHHYASAAFGKWHNTPAHEAGAQGPFKHWPTGYGFDHFYGFLAGESDQYSPNLVNDTTLVESPHDPKYHFTEDIARKAVEWIDQQHASHPDQPFFLYWTPGAVHAPHQVFQQWSDKYKGKFDSGWDAYRARAFERQKAIGWIPANTVNTPRPAEMPAWDSLSAEEQKFQARLMEVYAGYLEHTDTQAGKIVDELERLGLRENTLIFYIFSDNGASSEGMQGSIASLTGLNGIITTPQQQMQALNDNYGGLAALGGPKIEGHYHAAWAWAGESPFVGTKLVAGYLGGTRTPMAVSWPARIKPDTALRSQFLHVDDIAPTIYDVAGITPPAELNGQKQEALDGISLADTFDNAKAPEHKRQQYFEVMGSRGEYSAGWMASAMGPRKPWVADQSFLVSLAGKLSIITNTSWLGDHFGWLKWKPEDDQWGLFNLNEDYSEAHDLAAQYPEKLAELKRKFDEDARANKVYPIGASFDMIVRPRKYDNTAQWHLNQASTRIPEFAAPNIKSHNNRVTVDVDLPENANGVLYALGGAGGGLSLYMKEGVLTYEYNSFNLARTKLRTPGKLAAGHTVITVDTKMTSWRRGGPADLTLSVNGEKVATGTAPYTAALAFSAAETLDVGTDRGSPVSLDYFEQAPFTFKGTINDVHIEYRP</sequence>
<dbReference type="CDD" id="cd16025">
    <property type="entry name" value="PAS_like"/>
    <property type="match status" value="1"/>
</dbReference>
<protein>
    <submittedName>
        <fullName evidence="6">Sulfatase-like hydrolase/transferase</fullName>
    </submittedName>
</protein>
<dbReference type="PANTHER" id="PTHR42693">
    <property type="entry name" value="ARYLSULFATASE FAMILY MEMBER"/>
    <property type="match status" value="1"/>
</dbReference>
<proteinExistence type="inferred from homology"/>
<evidence type="ECO:0000256" key="2">
    <source>
        <dbReference type="PIRSR" id="PIRSR600917-52"/>
    </source>
</evidence>